<feature type="compositionally biased region" description="Pro residues" evidence="5">
    <location>
        <begin position="153"/>
        <end position="165"/>
    </location>
</feature>
<feature type="compositionally biased region" description="Gly residues" evidence="5">
    <location>
        <begin position="478"/>
        <end position="489"/>
    </location>
</feature>
<evidence type="ECO:0000256" key="3">
    <source>
        <dbReference type="ARBA" id="ARBA00022664"/>
    </source>
</evidence>
<dbReference type="InterPro" id="IPR051187">
    <property type="entry name" value="Pre-mRNA_3'-end_processing_reg"/>
</dbReference>
<accession>A0A8H5AWV4</accession>
<dbReference type="PANTHER" id="PTHR13484">
    <property type="entry name" value="FIP1-LIKE 1 PROTEIN"/>
    <property type="match status" value="1"/>
</dbReference>
<dbReference type="GO" id="GO:0006397">
    <property type="term" value="P:mRNA processing"/>
    <property type="evidence" value="ECO:0007669"/>
    <property type="project" value="UniProtKB-KW"/>
</dbReference>
<sequence>MKMMSFCMASLQQRKSHQRHLVRRSNYTLLARFLEEKVASHFATATFLFLLLCQCHHVNFVFPKLRVKSFLEPQPVSYENVQAANGVVAHLEEQAEQAASSKANSEERQEEAEEDEGFEDDDSEEEDDIEIIMEPVARSLDFRSQNRQSTGRPPQPAAPQAPKAPQPSLTTEYTPIQRGGPPQSSATPLQPPQAAGVVSDAPSKPVQQQPQPQQQKQEPEAVPDDGVDPNTLPAVTAPPSHPVVDPAATAIIDGRSILEVDINALADKPWRRPGSDISDWFNYGFDELSWEAYCYRRRDLGEMATVLKTNVINFSAMPEDQLVALPPEVRTMVMTGANAMMNNAANPNMMGANVMMDMGMMGPMGMGMNGDMGMGNPMMQGMMGGPEGAQGQQPGVGTNNGTPEQVMMQDGFNPNAGGMMNMGMPGGEYGIPDQNQMGQQIYPPVVEQQQQQQQQSTPSIPNVPSGRGGAAPAAPFRGGRGAPGLGARGRGFPQRGRGRGGIYGGDAPPPVPVRPASPLPPGVPTGPRNQNKYKDRDGNAPAVDGLDYGGGKDAMARRTPSEQPEERIPRKRRSSPGLDDIRSSKRR</sequence>
<dbReference type="InterPro" id="IPR007854">
    <property type="entry name" value="Fip1_dom"/>
</dbReference>
<name>A0A8H5AWV4_9AGAR</name>
<comment type="caution">
    <text evidence="7">The sequence shown here is derived from an EMBL/GenBank/DDBJ whole genome shotgun (WGS) entry which is preliminary data.</text>
</comment>
<evidence type="ECO:0000256" key="5">
    <source>
        <dbReference type="SAM" id="MobiDB-lite"/>
    </source>
</evidence>
<evidence type="ECO:0000313" key="7">
    <source>
        <dbReference type="EMBL" id="KAF5312181.1"/>
    </source>
</evidence>
<evidence type="ECO:0000256" key="1">
    <source>
        <dbReference type="ARBA" id="ARBA00004123"/>
    </source>
</evidence>
<dbReference type="Pfam" id="PF05182">
    <property type="entry name" value="Fip1"/>
    <property type="match status" value="1"/>
</dbReference>
<feature type="region of interest" description="Disordered" evidence="5">
    <location>
        <begin position="94"/>
        <end position="242"/>
    </location>
</feature>
<evidence type="ECO:0000259" key="6">
    <source>
        <dbReference type="Pfam" id="PF05182"/>
    </source>
</evidence>
<dbReference type="GO" id="GO:0005847">
    <property type="term" value="C:mRNA cleavage and polyadenylation specificity factor complex"/>
    <property type="evidence" value="ECO:0007669"/>
    <property type="project" value="TreeGrafter"/>
</dbReference>
<gene>
    <name evidence="7" type="ORF">D9619_002742</name>
</gene>
<protein>
    <recommendedName>
        <fullName evidence="6">Pre-mRNA polyadenylation factor Fip1 domain-containing protein</fullName>
    </recommendedName>
</protein>
<feature type="compositionally biased region" description="Pro residues" evidence="5">
    <location>
        <begin position="507"/>
        <end position="524"/>
    </location>
</feature>
<evidence type="ECO:0000256" key="2">
    <source>
        <dbReference type="ARBA" id="ARBA00007459"/>
    </source>
</evidence>
<dbReference type="Proteomes" id="UP000567179">
    <property type="component" value="Unassembled WGS sequence"/>
</dbReference>
<reference evidence="7 8" key="1">
    <citation type="journal article" date="2020" name="ISME J.">
        <title>Uncovering the hidden diversity of litter-decomposition mechanisms in mushroom-forming fungi.</title>
        <authorList>
            <person name="Floudas D."/>
            <person name="Bentzer J."/>
            <person name="Ahren D."/>
            <person name="Johansson T."/>
            <person name="Persson P."/>
            <person name="Tunlid A."/>
        </authorList>
    </citation>
    <scope>NUCLEOTIDE SEQUENCE [LARGE SCALE GENOMIC DNA]</scope>
    <source>
        <strain evidence="7 8">CBS 101986</strain>
    </source>
</reference>
<proteinExistence type="inferred from homology"/>
<feature type="domain" description="Pre-mRNA polyadenylation factor Fip1" evidence="6">
    <location>
        <begin position="259"/>
        <end position="299"/>
    </location>
</feature>
<feature type="compositionally biased region" description="Polar residues" evidence="5">
    <location>
        <begin position="142"/>
        <end position="152"/>
    </location>
</feature>
<dbReference type="EMBL" id="JAACJJ010000056">
    <property type="protein sequence ID" value="KAF5312181.1"/>
    <property type="molecule type" value="Genomic_DNA"/>
</dbReference>
<dbReference type="AlphaFoldDB" id="A0A8H5AWV4"/>
<feature type="compositionally biased region" description="Acidic residues" evidence="5">
    <location>
        <begin position="108"/>
        <end position="131"/>
    </location>
</feature>
<dbReference type="PANTHER" id="PTHR13484:SF0">
    <property type="entry name" value="PRE-MRNA 3'-END-PROCESSING FACTOR FIP1"/>
    <property type="match status" value="1"/>
</dbReference>
<feature type="compositionally biased region" description="Basic and acidic residues" evidence="5">
    <location>
        <begin position="554"/>
        <end position="568"/>
    </location>
</feature>
<keyword evidence="3" id="KW-0507">mRNA processing</keyword>
<feature type="region of interest" description="Disordered" evidence="5">
    <location>
        <begin position="446"/>
        <end position="587"/>
    </location>
</feature>
<keyword evidence="8" id="KW-1185">Reference proteome</keyword>
<comment type="similarity">
    <text evidence="2">Belongs to the FIP1 family.</text>
</comment>
<comment type="subcellular location">
    <subcellularLocation>
        <location evidence="1">Nucleus</location>
    </subcellularLocation>
</comment>
<keyword evidence="4" id="KW-0539">Nucleus</keyword>
<evidence type="ECO:0000313" key="8">
    <source>
        <dbReference type="Proteomes" id="UP000567179"/>
    </source>
</evidence>
<dbReference type="OrthoDB" id="1917198at2759"/>
<evidence type="ECO:0000256" key="4">
    <source>
        <dbReference type="ARBA" id="ARBA00023242"/>
    </source>
</evidence>
<feature type="compositionally biased region" description="Low complexity" evidence="5">
    <location>
        <begin position="201"/>
        <end position="216"/>
    </location>
</feature>
<organism evidence="7 8">
    <name type="scientific">Psilocybe cf. subviscida</name>
    <dbReference type="NCBI Taxonomy" id="2480587"/>
    <lineage>
        <taxon>Eukaryota</taxon>
        <taxon>Fungi</taxon>
        <taxon>Dikarya</taxon>
        <taxon>Basidiomycota</taxon>
        <taxon>Agaricomycotina</taxon>
        <taxon>Agaricomycetes</taxon>
        <taxon>Agaricomycetidae</taxon>
        <taxon>Agaricales</taxon>
        <taxon>Agaricineae</taxon>
        <taxon>Strophariaceae</taxon>
        <taxon>Psilocybe</taxon>
    </lineage>
</organism>